<evidence type="ECO:0000256" key="1">
    <source>
        <dbReference type="ARBA" id="ARBA00022729"/>
    </source>
</evidence>
<organism evidence="11 12">
    <name type="scientific">Saccoglossus kowalevskii</name>
    <name type="common">Acorn worm</name>
    <dbReference type="NCBI Taxonomy" id="10224"/>
    <lineage>
        <taxon>Eukaryota</taxon>
        <taxon>Metazoa</taxon>
        <taxon>Hemichordata</taxon>
        <taxon>Enteropneusta</taxon>
        <taxon>Harrimaniidae</taxon>
        <taxon>Saccoglossus</taxon>
    </lineage>
</organism>
<dbReference type="InterPro" id="IPR036084">
    <property type="entry name" value="Ser_inhib-like_sf"/>
</dbReference>
<dbReference type="PROSITE" id="PS50825">
    <property type="entry name" value="HYR"/>
    <property type="match status" value="1"/>
</dbReference>
<feature type="domain" description="Sushi" evidence="9">
    <location>
        <begin position="1124"/>
        <end position="1183"/>
    </location>
</feature>
<evidence type="ECO:0000256" key="2">
    <source>
        <dbReference type="ARBA" id="ARBA00022737"/>
    </source>
</evidence>
<feature type="domain" description="Sushi" evidence="9">
    <location>
        <begin position="2395"/>
        <end position="2455"/>
    </location>
</feature>
<keyword evidence="5" id="KW-0245">EGF-like domain</keyword>
<dbReference type="SUPFAM" id="SSF57196">
    <property type="entry name" value="EGF/Laminin"/>
    <property type="match status" value="3"/>
</dbReference>
<dbReference type="Gene3D" id="2.10.70.10">
    <property type="entry name" value="Complement Module, domain 1"/>
    <property type="match status" value="27"/>
</dbReference>
<feature type="domain" description="Sushi" evidence="9">
    <location>
        <begin position="2034"/>
        <end position="2092"/>
    </location>
</feature>
<keyword evidence="11" id="KW-1185">Reference proteome</keyword>
<dbReference type="SMART" id="SM00032">
    <property type="entry name" value="CCP"/>
    <property type="match status" value="27"/>
</dbReference>
<feature type="domain" description="Sushi" evidence="9">
    <location>
        <begin position="1962"/>
        <end position="2033"/>
    </location>
</feature>
<evidence type="ECO:0000256" key="5">
    <source>
        <dbReference type="PROSITE-ProRule" id="PRU00076"/>
    </source>
</evidence>
<dbReference type="InterPro" id="IPR003410">
    <property type="entry name" value="HYR_dom"/>
</dbReference>
<sequence>MDDILTVNWGVAGDSLSIVGSRLSISPATEDGLTELELTQFETYQLMLPNGRYEYTFTPIAPGTTYTITVEITDTVGVVSDTIIIVSEDKCDDAGYPCENGGTCWDDGVNYHCSCTASWTGTNCQSPKDPCDPNPCENGGFCIEQPGDYICSCTEGTAGKNCETLVMVRVEESTVREGCLSADIAWELQTVGLMPEKYEVWGYELLFGVSFIRMLCQTNYPLSGSAVTADCHVTGLEQRTTYVYYIDSIHSNEPDPERSDVWTFTTTDTPAFIDCPSDVPVHYCDDGSGQTRVYWEEPRTECAGATAFTSKSHVPGMLFDVGTTLVTYQLIESAAVQDTCAFSVTVQERKMCNGYGDPHLITFENDMYSYQGECEYYLVLSDTSLANPINVTCLTEPWEGNVGASVIREVYVSVYGQVISLMQDHEVRLNGVTRQLPWSFSNGDQKLRVGFVGSNVVVITDFGAEISWDGYHYVKVKLTNEYDSKTRGLCGTIGTDIQYMRDGTEATNVNDFGDSWSVGSDCDPAPPPLDVTCPPPVPCESITDPAGPFANCHSSVPPGPFYSSCDYDYCHTGKHCPSVQAYADRCTEQNVELGDWITETNCNQCEDGKEYRTCGTACQNTCVNPNAERECPVYLNNTCVPGCFCTGGKILDGSDCVDPDDCGCLENGISYSIGDKWHSENCELICECEIRSIWSDEPDVYCLPTGCDEFATCMLLDGTYECICNEPEYAGDGYSCDKTCYSPEVPENGFIVENTTYPVTTGTELTYDCKSGYELYDPSTEQCILYSTTVCDQGNWTEPVPECRAYCTNPGTPQNGYQVGSPSYPVCTGTSIIFNCSYAYELKGEKALTCNDGVWDNDIPICVPQCENPGDPDNGGQIGNHTYPCSNLTEVEFYCDLSYQLMDPVTLECLEEYDTTCVNGNWSQAVPLCLPQCSDPGTPNNGSQTVVHDYPVCSSTVVEYECDEHFILHDEESLECLESFTTTCQLGTWSNNRPICLLECEDPGAPSHGFDTSNNTYPVCSGTDASFTCEQLYELSGPSTTVCHNGEWVPAVPECVPMCINPGNPENGGQVGVPCNPCSESTEIEFYCDSGYHLMAANLTTCLSESSTTCTDGNWTSPLPYCLKECDDPGSPANGKQESTTDFPVCSRTTVSFTCDENYELQGSNVTTCYDGVWSDPVPTCVGQCDDPGTPANGSQVEEHDYPVNNGTWVSFTCDDGYELHDTNTKECVPSYSFMCYEGIWLGDLPVCLGTCSDPGVPENGLAVGNYTFPICSGAVVNYTCDPLFELQGESALTCLNGEWSADIPACVPQCTDPLYPENGYQIGDHDYPVNNGTYVGFACDDGYHLHDSYTRTCLDTAVTQCILGNWTEPLPVCVEECDDPGSPTGGSQIEIYAYPVCSGTKVFFSCDEFHDMQGFNVTVCQAGNWSNPLPQCVPQCYDPGTPINGEKTDEYVFPVSNGTVVNYTCHDGFQLHNSSSSDCMEYSATLCLEGVWTHDVPFCVAECGNPGTPTSGWQVGNTSYPVCSSTTVSFECDYLHELVGSHTIICQNGQWNDSSPNCIPQCTNPGYPEYGGQVGDHVYPVSFGTEVTFYCNDTYHLHDSNSTECLDSAITICINGSWDIELPVCWKECKNPGTPANGEQVSDNIYPVCTGTMVEYVCDDGYDLTGSNSSVCAHGKWSEPLPQCVGNCQDPGTPDNGYQEDNYSYPAENGTVVEFGCNDEYKITCEEGRWNNDLPTCVGNCQDPGTPDNGYQKENYTYPADNGTIVEYGCDEGYTLYNDDTQECVSEAATMCLEGIWSHELPTCQGLCDNPGKPENGWQVGNNTYPKCHGSNVSFACEYLHELIGCSTSTCDDGEWDCSLPECIPQCLNQGSPVNGYQVNEPEYPVSNGTIVVYECNHTFHLHDPDSGVCLDNAGSRCIDGMWTEPVPLCLKECTDPGEPTNGNQLSVHEYPVCSGTTVTFECDDEYDIHGTPENGYQIGPHEYPVTNGTNVEFECNDGYVLFDVSEKECVEEYSTMCFETHWTNPVPKCEQPCNDPGYPENGSQLGEQHYPVCVGTTVGFACDELHALIGFNETMCVNGTWNRETPVCIPQCHDPGSPDNGGQVEDYDYPVLSGTTVSFYCNGTYMLYNASSESCIQESQTTCINGEWSQLVPDCMEGCSDPGTPDNGTQVGIYSYPVCTGTTVTFMCDEDYMISGDETITCDEGQWTNPIPACVSGCDDPGSPDNGGQLEDLQYPVENGTQVSYYCDENYTLIDPTSNECEDEYVTVCLSGYWDKATPQCKMDCDDPGEPKNGRQIYDQDYPCEENFNLVGETTITCVDGNWSHAVPHCSPGCPDPGTPENGLQIDEHVYPVDTGTVVRFCCDSGYDLYGERATMCHHDGSWSDEPPLCLGRCVDPGAPENGYHLVELNYPVKSNTTTSFGCDTGYSLHGPGGSRCENGEWQPAVDDTFCAEIKECCSNPCQNGGTCIDGTDRYDCICPVGYQGVNCESEYSVCYVWGDPHYITYDGVKYEFQGPCSYMLTESVSSTMTSFKVVSINQDWMTALDEKVSVTTELIVIVYGTEVRLMQDKVVEVNGERVALPYQPNLGIDIRITGRYVTLTTDFGMTVRWDGVHFGDVKCPGSYKNTLRGLCGNYNDNPDDDFIDPEDRLIPTTLDHTHRAAMFGNTWVVNGDECTSNAAGCNPCANDIDTAEKAHELCGFLIDDKGPFASCHSTIDPVDFFIACMFDTCSKLPDTRGLCMNGEAYAQVCLDNGIAISWRTEQLCPLMCKEGEEYNVTVSACLKTCQNTYPYHSCQEPRLVDGCTCPYGEVFNYKGECVTGEYCGCLVESRYLPYMESFVREQCDEECTCVHTDRLDCVAVRCHHQAYCGEKDGRHGCHCHDGLGGNGYSCYGSVLI</sequence>
<comment type="caution">
    <text evidence="5">Lacks conserved residue(s) required for the propagation of feature annotation.</text>
</comment>
<dbReference type="InterPro" id="IPR001846">
    <property type="entry name" value="VWF_type-D"/>
</dbReference>
<feature type="disulfide bond" evidence="5">
    <location>
        <begin position="115"/>
        <end position="124"/>
    </location>
</feature>
<evidence type="ECO:0000259" key="7">
    <source>
        <dbReference type="PROSITE" id="PS50026"/>
    </source>
</evidence>
<dbReference type="PROSITE" id="PS00022">
    <property type="entry name" value="EGF_1"/>
    <property type="match status" value="3"/>
</dbReference>
<dbReference type="SUPFAM" id="SSF57535">
    <property type="entry name" value="Complement control module/SCR domain"/>
    <property type="match status" value="27"/>
</dbReference>
<dbReference type="InterPro" id="IPR000742">
    <property type="entry name" value="EGF"/>
</dbReference>
<dbReference type="InterPro" id="IPR000152">
    <property type="entry name" value="EGF-type_Asp/Asn_hydroxyl_site"/>
</dbReference>
<feature type="disulfide bond" evidence="6">
    <location>
        <begin position="2161"/>
        <end position="2204"/>
    </location>
</feature>
<feature type="domain" description="Sushi" evidence="9">
    <location>
        <begin position="1310"/>
        <end position="1376"/>
    </location>
</feature>
<proteinExistence type="predicted"/>
<protein>
    <submittedName>
        <fullName evidence="12">Sushi, von Willebrand factor type A, EGF and pentraxin domain-containing protein 1-like</fullName>
    </submittedName>
</protein>
<dbReference type="InterPro" id="IPR001881">
    <property type="entry name" value="EGF-like_Ca-bd_dom"/>
</dbReference>
<feature type="disulfide bond" evidence="6">
    <location>
        <begin position="2396"/>
        <end position="2439"/>
    </location>
</feature>
<dbReference type="Pfam" id="PF12714">
    <property type="entry name" value="TILa"/>
    <property type="match status" value="1"/>
</dbReference>
<feature type="disulfide bond" evidence="6">
    <location>
        <begin position="2220"/>
        <end position="2263"/>
    </location>
</feature>
<dbReference type="SMART" id="SM00832">
    <property type="entry name" value="C8"/>
    <property type="match status" value="2"/>
</dbReference>
<name>A0ABM0MLM3_SACKO</name>
<feature type="domain" description="Sushi" evidence="9">
    <location>
        <begin position="738"/>
        <end position="805"/>
    </location>
</feature>
<feature type="disulfide bond" evidence="6">
    <location>
        <begin position="1252"/>
        <end position="1295"/>
    </location>
</feature>
<dbReference type="SMART" id="SM00181">
    <property type="entry name" value="EGF"/>
    <property type="match status" value="5"/>
</dbReference>
<dbReference type="RefSeq" id="XP_006820914.1">
    <property type="nucleotide sequence ID" value="XM_006820851.1"/>
</dbReference>
<dbReference type="SUPFAM" id="SSF57567">
    <property type="entry name" value="Serine protease inhibitors"/>
    <property type="match status" value="2"/>
</dbReference>
<dbReference type="PROSITE" id="PS00010">
    <property type="entry name" value="ASX_HYDROXYL"/>
    <property type="match status" value="2"/>
</dbReference>
<feature type="domain" description="Sushi" evidence="9">
    <location>
        <begin position="1628"/>
        <end position="1687"/>
    </location>
</feature>
<feature type="disulfide bond" evidence="6">
    <location>
        <begin position="1504"/>
        <end position="1547"/>
    </location>
</feature>
<feature type="domain" description="EGF-like" evidence="7">
    <location>
        <begin position="87"/>
        <end position="125"/>
    </location>
</feature>
<feature type="disulfide bond" evidence="5">
    <location>
        <begin position="2481"/>
        <end position="2490"/>
    </location>
</feature>
<dbReference type="Pfam" id="PF01826">
    <property type="entry name" value="TIL"/>
    <property type="match status" value="1"/>
</dbReference>
<dbReference type="Pfam" id="PF00094">
    <property type="entry name" value="VWD"/>
    <property type="match status" value="2"/>
</dbReference>
<feature type="disulfide bond" evidence="6">
    <location>
        <begin position="1437"/>
        <end position="1480"/>
    </location>
</feature>
<keyword evidence="6" id="KW-0768">Sushi</keyword>
<feature type="disulfide bond" evidence="6">
    <location>
        <begin position="1742"/>
        <end position="1785"/>
    </location>
</feature>
<keyword evidence="1" id="KW-0732">Signal</keyword>
<dbReference type="PANTHER" id="PTHR45656:SF4">
    <property type="entry name" value="PROTEIN CBR-CLEC-78"/>
    <property type="match status" value="1"/>
</dbReference>
<keyword evidence="4" id="KW-0325">Glycoprotein</keyword>
<evidence type="ECO:0000313" key="11">
    <source>
        <dbReference type="Proteomes" id="UP000694865"/>
    </source>
</evidence>
<feature type="disulfide bond" evidence="6">
    <location>
        <begin position="1000"/>
        <end position="1043"/>
    </location>
</feature>
<feature type="disulfide bond" evidence="6">
    <location>
        <begin position="1311"/>
        <end position="1354"/>
    </location>
</feature>
<evidence type="ECO:0000259" key="10">
    <source>
        <dbReference type="PROSITE" id="PS51233"/>
    </source>
</evidence>
<dbReference type="Pfam" id="PF00084">
    <property type="entry name" value="Sushi"/>
    <property type="match status" value="14"/>
</dbReference>
<feature type="domain" description="EGF-like" evidence="7">
    <location>
        <begin position="2455"/>
        <end position="2491"/>
    </location>
</feature>
<feature type="disulfide bond" evidence="6">
    <location>
        <begin position="2035"/>
        <end position="2078"/>
    </location>
</feature>
<dbReference type="GeneID" id="102806454"/>
<dbReference type="Pfam" id="PF00008">
    <property type="entry name" value="EGF"/>
    <property type="match status" value="2"/>
</dbReference>
<dbReference type="InterPro" id="IPR002919">
    <property type="entry name" value="TIL_dom"/>
</dbReference>
<feature type="domain" description="Sushi" evidence="9">
    <location>
        <begin position="1503"/>
        <end position="1561"/>
    </location>
</feature>
<accession>A0ABM0MLM3</accession>
<dbReference type="InterPro" id="IPR025615">
    <property type="entry name" value="TILa_dom"/>
</dbReference>
<feature type="disulfide bond" evidence="6">
    <location>
        <begin position="1868"/>
        <end position="1911"/>
    </location>
</feature>
<dbReference type="Pfam" id="PF02494">
    <property type="entry name" value="HYR"/>
    <property type="match status" value="1"/>
</dbReference>
<feature type="domain" description="Sushi" evidence="9">
    <location>
        <begin position="1435"/>
        <end position="1502"/>
    </location>
</feature>
<feature type="domain" description="Sushi" evidence="9">
    <location>
        <begin position="1866"/>
        <end position="1933"/>
    </location>
</feature>
<feature type="disulfide bond" evidence="6">
    <location>
        <begin position="2365"/>
        <end position="2392"/>
    </location>
</feature>
<dbReference type="InterPro" id="IPR000436">
    <property type="entry name" value="Sushi_SCR_CCP_dom"/>
</dbReference>
<keyword evidence="2" id="KW-0677">Repeat</keyword>
<feature type="disulfide bond" evidence="6">
    <location>
        <begin position="1630"/>
        <end position="1673"/>
    </location>
</feature>
<feature type="domain" description="EGF-like" evidence="7">
    <location>
        <begin position="127"/>
        <end position="163"/>
    </location>
</feature>
<dbReference type="InterPro" id="IPR051277">
    <property type="entry name" value="SEZ6_CSMD_C4BPB_Regulators"/>
</dbReference>
<evidence type="ECO:0000256" key="4">
    <source>
        <dbReference type="ARBA" id="ARBA00023180"/>
    </source>
</evidence>
<feature type="domain" description="Sushi" evidence="9">
    <location>
        <begin position="1740"/>
        <end position="1807"/>
    </location>
</feature>
<dbReference type="CDD" id="cd00054">
    <property type="entry name" value="EGF_CA"/>
    <property type="match status" value="3"/>
</dbReference>
<feature type="domain" description="Sushi" evidence="9">
    <location>
        <begin position="864"/>
        <end position="931"/>
    </location>
</feature>
<reference evidence="12" key="1">
    <citation type="submission" date="2025-08" db="UniProtKB">
        <authorList>
            <consortium name="RefSeq"/>
        </authorList>
    </citation>
    <scope>IDENTIFICATION</scope>
    <source>
        <tissue evidence="12">Testes</tissue>
    </source>
</reference>
<dbReference type="SMART" id="SM00179">
    <property type="entry name" value="EGF_CA"/>
    <property type="match status" value="3"/>
</dbReference>
<dbReference type="Proteomes" id="UP000694865">
    <property type="component" value="Unplaced"/>
</dbReference>
<feature type="domain" description="Sushi" evidence="9">
    <location>
        <begin position="998"/>
        <end position="1057"/>
    </location>
</feature>
<dbReference type="SMART" id="SM00216">
    <property type="entry name" value="VWD"/>
    <property type="match status" value="2"/>
</dbReference>
<evidence type="ECO:0000256" key="3">
    <source>
        <dbReference type="ARBA" id="ARBA00023157"/>
    </source>
</evidence>
<dbReference type="CDD" id="cd00033">
    <property type="entry name" value="CCP"/>
    <property type="match status" value="23"/>
</dbReference>
<keyword evidence="3 5" id="KW-1015">Disulfide bond</keyword>
<dbReference type="Pfam" id="PF08742">
    <property type="entry name" value="C8"/>
    <property type="match status" value="2"/>
</dbReference>
<dbReference type="PROSITE" id="PS50026">
    <property type="entry name" value="EGF_3"/>
    <property type="match status" value="3"/>
</dbReference>
<dbReference type="PANTHER" id="PTHR45656">
    <property type="entry name" value="PROTEIN CBR-CLEC-78"/>
    <property type="match status" value="1"/>
</dbReference>
<feature type="disulfide bond" evidence="6">
    <location>
        <begin position="740"/>
        <end position="783"/>
    </location>
</feature>
<gene>
    <name evidence="12" type="primary">LOC102806454</name>
</gene>
<evidence type="ECO:0000313" key="12">
    <source>
        <dbReference type="RefSeq" id="XP_006820914.1"/>
    </source>
</evidence>
<feature type="domain" description="Sushi" evidence="9">
    <location>
        <begin position="2219"/>
        <end position="2285"/>
    </location>
</feature>
<dbReference type="PROSITE" id="PS50923">
    <property type="entry name" value="SUSHI"/>
    <property type="match status" value="17"/>
</dbReference>
<feature type="domain" description="VWFD" evidence="10">
    <location>
        <begin position="2495"/>
        <end position="2678"/>
    </location>
</feature>
<dbReference type="InterPro" id="IPR035976">
    <property type="entry name" value="Sushi/SCR/CCP_sf"/>
</dbReference>
<dbReference type="PROSITE" id="PS51233">
    <property type="entry name" value="VWFD"/>
    <property type="match status" value="2"/>
</dbReference>
<feature type="domain" description="Sushi" evidence="9">
    <location>
        <begin position="1250"/>
        <end position="1309"/>
    </location>
</feature>
<feature type="disulfide bond" evidence="6">
    <location>
        <begin position="866"/>
        <end position="909"/>
    </location>
</feature>
<evidence type="ECO:0000259" key="9">
    <source>
        <dbReference type="PROSITE" id="PS50923"/>
    </source>
</evidence>
<feature type="domain" description="Sushi" evidence="9">
    <location>
        <begin position="2334"/>
        <end position="2394"/>
    </location>
</feature>
<dbReference type="Gene3D" id="2.10.25.10">
    <property type="entry name" value="Laminin"/>
    <property type="match status" value="5"/>
</dbReference>
<feature type="disulfide bond" evidence="6">
    <location>
        <begin position="1126"/>
        <end position="1169"/>
    </location>
</feature>
<feature type="domain" description="VWFD" evidence="10">
    <location>
        <begin position="350"/>
        <end position="523"/>
    </location>
</feature>
<feature type="domain" description="HYR" evidence="8">
    <location>
        <begin position="265"/>
        <end position="348"/>
    </location>
</feature>
<feature type="disulfide bond" evidence="6">
    <location>
        <begin position="2336"/>
        <end position="2379"/>
    </location>
</feature>
<dbReference type="InterPro" id="IPR014853">
    <property type="entry name" value="VWF/SSPO/ZAN-like_Cys-rich_dom"/>
</dbReference>
<feature type="domain" description="Sushi" evidence="9">
    <location>
        <begin position="2159"/>
        <end position="2218"/>
    </location>
</feature>
<evidence type="ECO:0000259" key="8">
    <source>
        <dbReference type="PROSITE" id="PS50825"/>
    </source>
</evidence>
<feature type="disulfide bond" evidence="5">
    <location>
        <begin position="153"/>
        <end position="162"/>
    </location>
</feature>
<dbReference type="CDD" id="cd19941">
    <property type="entry name" value="TIL"/>
    <property type="match status" value="2"/>
</dbReference>
<dbReference type="PROSITE" id="PS01186">
    <property type="entry name" value="EGF_2"/>
    <property type="match status" value="1"/>
</dbReference>
<evidence type="ECO:0000256" key="6">
    <source>
        <dbReference type="PROSITE-ProRule" id="PRU00302"/>
    </source>
</evidence>